<dbReference type="SMART" id="SM00320">
    <property type="entry name" value="WD40"/>
    <property type="match status" value="7"/>
</dbReference>
<dbReference type="PANTHER" id="PTHR19848:SF8">
    <property type="entry name" value="F-BOX AND WD REPEAT DOMAIN CONTAINING 7"/>
    <property type="match status" value="1"/>
</dbReference>
<feature type="repeat" description="WD" evidence="3">
    <location>
        <begin position="472"/>
        <end position="503"/>
    </location>
</feature>
<feature type="repeat" description="WD" evidence="3">
    <location>
        <begin position="217"/>
        <end position="258"/>
    </location>
</feature>
<feature type="repeat" description="TPR" evidence="4">
    <location>
        <begin position="95"/>
        <end position="128"/>
    </location>
</feature>
<dbReference type="Pfam" id="PF00226">
    <property type="entry name" value="DnaJ"/>
    <property type="match status" value="1"/>
</dbReference>
<dbReference type="PROSITE" id="PS50082">
    <property type="entry name" value="WD_REPEATS_2"/>
    <property type="match status" value="7"/>
</dbReference>
<dbReference type="PROSITE" id="PS50294">
    <property type="entry name" value="WD_REPEATS_REGION"/>
    <property type="match status" value="6"/>
</dbReference>
<feature type="repeat" description="WD" evidence="3">
    <location>
        <begin position="301"/>
        <end position="342"/>
    </location>
</feature>
<keyword evidence="2" id="KW-0677">Repeat</keyword>
<proteinExistence type="predicted"/>
<evidence type="ECO:0000256" key="2">
    <source>
        <dbReference type="ARBA" id="ARBA00022737"/>
    </source>
</evidence>
<feature type="compositionally biased region" description="Low complexity" evidence="5">
    <location>
        <begin position="74"/>
        <end position="90"/>
    </location>
</feature>
<dbReference type="PROSITE" id="PS00678">
    <property type="entry name" value="WD_REPEATS_1"/>
    <property type="match status" value="2"/>
</dbReference>
<dbReference type="InterPro" id="IPR019775">
    <property type="entry name" value="WD40_repeat_CS"/>
</dbReference>
<feature type="region of interest" description="Disordered" evidence="5">
    <location>
        <begin position="166"/>
        <end position="206"/>
    </location>
</feature>
<dbReference type="EMBL" id="DSRD01000811">
    <property type="protein sequence ID" value="HGW95181.1"/>
    <property type="molecule type" value="Genomic_DNA"/>
</dbReference>
<keyword evidence="1 3" id="KW-0853">WD repeat</keyword>
<evidence type="ECO:0000256" key="3">
    <source>
        <dbReference type="PROSITE-ProRule" id="PRU00221"/>
    </source>
</evidence>
<accession>A0A832M6E7</accession>
<dbReference type="Gene3D" id="2.130.10.10">
    <property type="entry name" value="YVTN repeat-like/Quinoprotein amine dehydrogenase"/>
    <property type="match status" value="3"/>
</dbReference>
<feature type="repeat" description="WD" evidence="3">
    <location>
        <begin position="430"/>
        <end position="471"/>
    </location>
</feature>
<feature type="domain" description="J" evidence="6">
    <location>
        <begin position="6"/>
        <end position="67"/>
    </location>
</feature>
<gene>
    <name evidence="7" type="ORF">ENR47_13025</name>
</gene>
<evidence type="ECO:0000256" key="1">
    <source>
        <dbReference type="ARBA" id="ARBA00022574"/>
    </source>
</evidence>
<dbReference type="InterPro" id="IPR036322">
    <property type="entry name" value="WD40_repeat_dom_sf"/>
</dbReference>
<dbReference type="PRINTS" id="PR00320">
    <property type="entry name" value="GPROTEINBRPT"/>
</dbReference>
<dbReference type="AlphaFoldDB" id="A0A832M6E7"/>
<protein>
    <submittedName>
        <fullName evidence="7">Tetratricopeptide repeat protein</fullName>
    </submittedName>
</protein>
<dbReference type="PANTHER" id="PTHR19848">
    <property type="entry name" value="WD40 REPEAT PROTEIN"/>
    <property type="match status" value="1"/>
</dbReference>
<dbReference type="Pfam" id="PF00515">
    <property type="entry name" value="TPR_1"/>
    <property type="match status" value="1"/>
</dbReference>
<sequence>MNSLQQYYETLGLQPGASPTEVKQAYRALAKTWHPDRFNHDSELRRQAEEKLKDINEAYRQLKDYQPTENPHESSTASSSSSSARTTVSTKPTNAEFWYNRGAENAQQGRYKDALDDFSMAIRLNPTYVEAYRYRGFAHSMLGFELGAESDLRKAKVLELERKRAAETVQSNRDRPPANSSPKKPWGWNWGKSTRKATQSAQTPPPQPAIWICEQTFRDHADGITAIAVNRDGKFLVSGSRDATVKFWNLRTGMVFHTLAKHDLPITAIALSLDGQLLATGSEDHTIKLWDLKQGILLRALTGHSSSINALAFSPDHRILISGGQDGKVGFWTLKTSRIAPTFQRQESPILAVALSPDGQLVMSGSENHILTLYQARTGELLRSLLGHTAGISSIAMNSDGRLFATGEEDGTIQIWAESAIVTSNPERLLAGHSDAVRSLAFSPDGQLLASASGDRTIQLWNPMNGERLAILSGHTDSINSIVFSPDGHTLFSGSTDKTVKHWHSSRPIL</sequence>
<keyword evidence="4" id="KW-0802">TPR repeat</keyword>
<evidence type="ECO:0000256" key="5">
    <source>
        <dbReference type="SAM" id="MobiDB-lite"/>
    </source>
</evidence>
<dbReference type="SMART" id="SM00271">
    <property type="entry name" value="DnaJ"/>
    <property type="match status" value="1"/>
</dbReference>
<feature type="compositionally biased region" description="Basic and acidic residues" evidence="5">
    <location>
        <begin position="166"/>
        <end position="176"/>
    </location>
</feature>
<name>A0A832M6E7_9CYAN</name>
<feature type="region of interest" description="Disordered" evidence="5">
    <location>
        <begin position="64"/>
        <end position="91"/>
    </location>
</feature>
<feature type="repeat" description="WD" evidence="3">
    <location>
        <begin position="259"/>
        <end position="300"/>
    </location>
</feature>
<dbReference type="SUPFAM" id="SSF46565">
    <property type="entry name" value="Chaperone J-domain"/>
    <property type="match status" value="1"/>
</dbReference>
<dbReference type="InterPro" id="IPR011990">
    <property type="entry name" value="TPR-like_helical_dom_sf"/>
</dbReference>
<dbReference type="PROSITE" id="PS50076">
    <property type="entry name" value="DNAJ_2"/>
    <property type="match status" value="1"/>
</dbReference>
<dbReference type="Gene3D" id="1.10.287.110">
    <property type="entry name" value="DnaJ domain"/>
    <property type="match status" value="1"/>
</dbReference>
<dbReference type="SUPFAM" id="SSF48452">
    <property type="entry name" value="TPR-like"/>
    <property type="match status" value="1"/>
</dbReference>
<evidence type="ECO:0000259" key="6">
    <source>
        <dbReference type="PROSITE" id="PS50076"/>
    </source>
</evidence>
<evidence type="ECO:0000256" key="4">
    <source>
        <dbReference type="PROSITE-ProRule" id="PRU00339"/>
    </source>
</evidence>
<dbReference type="InterPro" id="IPR001680">
    <property type="entry name" value="WD40_rpt"/>
</dbReference>
<evidence type="ECO:0000313" key="7">
    <source>
        <dbReference type="EMBL" id="HGW95181.1"/>
    </source>
</evidence>
<dbReference type="InterPro" id="IPR020472">
    <property type="entry name" value="WD40_PAC1"/>
</dbReference>
<reference evidence="7" key="1">
    <citation type="journal article" date="2020" name="mSystems">
        <title>Genome- and Community-Level Interaction Insights into Carbon Utilization and Element Cycling Functions of Hydrothermarchaeota in Hydrothermal Sediment.</title>
        <authorList>
            <person name="Zhou Z."/>
            <person name="Liu Y."/>
            <person name="Xu W."/>
            <person name="Pan J."/>
            <person name="Luo Z.H."/>
            <person name="Li M."/>
        </authorList>
    </citation>
    <scope>NUCLEOTIDE SEQUENCE [LARGE SCALE GENOMIC DNA]</scope>
    <source>
        <strain evidence="7">SpSt-402</strain>
    </source>
</reference>
<dbReference type="PROSITE" id="PS50005">
    <property type="entry name" value="TPR"/>
    <property type="match status" value="1"/>
</dbReference>
<dbReference type="InterPro" id="IPR001623">
    <property type="entry name" value="DnaJ_domain"/>
</dbReference>
<dbReference type="Pfam" id="PF00400">
    <property type="entry name" value="WD40"/>
    <property type="match status" value="7"/>
</dbReference>
<dbReference type="SMART" id="SM00028">
    <property type="entry name" value="TPR"/>
    <property type="match status" value="1"/>
</dbReference>
<feature type="repeat" description="WD" evidence="3">
    <location>
        <begin position="385"/>
        <end position="416"/>
    </location>
</feature>
<feature type="repeat" description="WD" evidence="3">
    <location>
        <begin position="343"/>
        <end position="384"/>
    </location>
</feature>
<dbReference type="PRINTS" id="PR00625">
    <property type="entry name" value="JDOMAIN"/>
</dbReference>
<dbReference type="InterPro" id="IPR036869">
    <property type="entry name" value="J_dom_sf"/>
</dbReference>
<dbReference type="InterPro" id="IPR019734">
    <property type="entry name" value="TPR_rpt"/>
</dbReference>
<dbReference type="CDD" id="cd06257">
    <property type="entry name" value="DnaJ"/>
    <property type="match status" value="1"/>
</dbReference>
<dbReference type="SUPFAM" id="SSF50978">
    <property type="entry name" value="WD40 repeat-like"/>
    <property type="match status" value="1"/>
</dbReference>
<dbReference type="InterPro" id="IPR015943">
    <property type="entry name" value="WD40/YVTN_repeat-like_dom_sf"/>
</dbReference>
<dbReference type="Gene3D" id="1.25.40.10">
    <property type="entry name" value="Tetratricopeptide repeat domain"/>
    <property type="match status" value="1"/>
</dbReference>
<dbReference type="CDD" id="cd00200">
    <property type="entry name" value="WD40"/>
    <property type="match status" value="1"/>
</dbReference>
<comment type="caution">
    <text evidence="7">The sequence shown here is derived from an EMBL/GenBank/DDBJ whole genome shotgun (WGS) entry which is preliminary data.</text>
</comment>
<dbReference type="PROSITE" id="PS50293">
    <property type="entry name" value="TPR_REGION"/>
    <property type="match status" value="1"/>
</dbReference>
<organism evidence="7">
    <name type="scientific">Oscillatoriales cyanobacterium SpSt-402</name>
    <dbReference type="NCBI Taxonomy" id="2282168"/>
    <lineage>
        <taxon>Bacteria</taxon>
        <taxon>Bacillati</taxon>
        <taxon>Cyanobacteriota</taxon>
        <taxon>Cyanophyceae</taxon>
        <taxon>Oscillatoriophycideae</taxon>
        <taxon>Oscillatoriales</taxon>
    </lineage>
</organism>